<proteinExistence type="predicted"/>
<keyword evidence="2" id="KW-0969">Cilium</keyword>
<evidence type="ECO:0000313" key="3">
    <source>
        <dbReference type="Proteomes" id="UP000253314"/>
    </source>
</evidence>
<keyword evidence="1" id="KW-1133">Transmembrane helix</keyword>
<keyword evidence="2" id="KW-0966">Cell projection</keyword>
<feature type="transmembrane region" description="Helical" evidence="1">
    <location>
        <begin position="52"/>
        <end position="84"/>
    </location>
</feature>
<keyword evidence="1" id="KW-0472">Membrane</keyword>
<keyword evidence="2" id="KW-0282">Flagellum</keyword>
<keyword evidence="3" id="KW-1185">Reference proteome</keyword>
<comment type="caution">
    <text evidence="2">The sequence shown here is derived from an EMBL/GenBank/DDBJ whole genome shotgun (WGS) entry which is preliminary data.</text>
</comment>
<dbReference type="RefSeq" id="WP_113804620.1">
    <property type="nucleotide sequence ID" value="NZ_QOCW01000002.1"/>
</dbReference>
<name>A0A366XXL9_9BACI</name>
<organism evidence="2 3">
    <name type="scientific">Bacillus taeanensis</name>
    <dbReference type="NCBI Taxonomy" id="273032"/>
    <lineage>
        <taxon>Bacteria</taxon>
        <taxon>Bacillati</taxon>
        <taxon>Bacillota</taxon>
        <taxon>Bacilli</taxon>
        <taxon>Bacillales</taxon>
        <taxon>Bacillaceae</taxon>
        <taxon>Bacillus</taxon>
    </lineage>
</organism>
<dbReference type="Proteomes" id="UP000253314">
    <property type="component" value="Unassembled WGS sequence"/>
</dbReference>
<dbReference type="OrthoDB" id="2971941at2"/>
<accession>A0A366XXL9</accession>
<reference evidence="2 3" key="1">
    <citation type="submission" date="2018-07" db="EMBL/GenBank/DDBJ databases">
        <title>Lottiidibacillus patelloidae gen. nov., sp. nov., isolated from the intestinal tract of a marine limpet and the reclassification of B. taeanensis BH030017T, B. algicola KMM 3737T and B. hwajinpoensis SW-72T as genus Lottiidibacillus.</title>
        <authorList>
            <person name="Liu R."/>
            <person name="Huang Z."/>
        </authorList>
    </citation>
    <scope>NUCLEOTIDE SEQUENCE [LARGE SCALE GENOMIC DNA]</scope>
    <source>
        <strain evidence="2 3">BH030017</strain>
    </source>
</reference>
<evidence type="ECO:0000313" key="2">
    <source>
        <dbReference type="EMBL" id="RBW71140.1"/>
    </source>
</evidence>
<sequence>MKKFLLFIGGLIALAVLLANLGPMILLGVSVWLLYVIFKRFLKTESTAKKIAWVVLGLLVLSITLSHIYGIIGAAAGYGLYLVYKEWKKEKYNKEETEGKDDPFTNFEKQWAELNR</sequence>
<gene>
    <name evidence="2" type="ORF">DS031_03935</name>
</gene>
<keyword evidence="1" id="KW-0812">Transmembrane</keyword>
<dbReference type="AlphaFoldDB" id="A0A366XXL9"/>
<evidence type="ECO:0000256" key="1">
    <source>
        <dbReference type="SAM" id="Phobius"/>
    </source>
</evidence>
<dbReference type="EMBL" id="QOCW01000002">
    <property type="protein sequence ID" value="RBW71140.1"/>
    <property type="molecule type" value="Genomic_DNA"/>
</dbReference>
<protein>
    <submittedName>
        <fullName evidence="2">Flagellar basal body rod protein</fullName>
    </submittedName>
</protein>